<dbReference type="AlphaFoldDB" id="A0A934W3U2"/>
<keyword evidence="1" id="KW-0472">Membrane</keyword>
<evidence type="ECO:0000313" key="2">
    <source>
        <dbReference type="EMBL" id="MBK4737816.1"/>
    </source>
</evidence>
<dbReference type="InterPro" id="IPR007404">
    <property type="entry name" value="YdjM-like"/>
</dbReference>
<dbReference type="Pfam" id="PF04307">
    <property type="entry name" value="YdjM"/>
    <property type="match status" value="1"/>
</dbReference>
<reference evidence="2" key="1">
    <citation type="submission" date="2021-01" db="EMBL/GenBank/DDBJ databases">
        <title>Genome sequence of strain Noviherbaspirillum sp. DKR-6.</title>
        <authorList>
            <person name="Chaudhary D.K."/>
        </authorList>
    </citation>
    <scope>NUCLEOTIDE SEQUENCE</scope>
    <source>
        <strain evidence="2">DKR-6</strain>
    </source>
</reference>
<sequence length="161" mass="18228">MIFVYPPSISTCYGFVCRNVDKGYKLSSKGAHFAVGVLVAAASVYVARDVFSPWQLLLLACGCVWGSSSPDWMEISGWAWWGTRYSLIPHRTITHWMMAWIAATIWTMWHAVSDGTFVWCIAAGFTLSGLTHVLMDARTPMGVPVFHPYKRRKQVRHSKKR</sequence>
<accession>A0A934W3U2</accession>
<keyword evidence="3" id="KW-1185">Reference proteome</keyword>
<protein>
    <submittedName>
        <fullName evidence="2">Metal-dependent hydrolase</fullName>
    </submittedName>
</protein>
<evidence type="ECO:0000313" key="3">
    <source>
        <dbReference type="Proteomes" id="UP000622890"/>
    </source>
</evidence>
<proteinExistence type="predicted"/>
<dbReference type="Proteomes" id="UP000622890">
    <property type="component" value="Unassembled WGS sequence"/>
</dbReference>
<keyword evidence="1" id="KW-0812">Transmembrane</keyword>
<feature type="transmembrane region" description="Helical" evidence="1">
    <location>
        <begin position="30"/>
        <end position="48"/>
    </location>
</feature>
<dbReference type="GO" id="GO:0016787">
    <property type="term" value="F:hydrolase activity"/>
    <property type="evidence" value="ECO:0007669"/>
    <property type="project" value="UniProtKB-KW"/>
</dbReference>
<name>A0A934W3U2_9BURK</name>
<comment type="caution">
    <text evidence="2">The sequence shown here is derived from an EMBL/GenBank/DDBJ whole genome shotgun (WGS) entry which is preliminary data.</text>
</comment>
<feature type="transmembrane region" description="Helical" evidence="1">
    <location>
        <begin position="116"/>
        <end position="135"/>
    </location>
</feature>
<dbReference type="EMBL" id="JAEPBG010000015">
    <property type="protein sequence ID" value="MBK4737816.1"/>
    <property type="molecule type" value="Genomic_DNA"/>
</dbReference>
<keyword evidence="1" id="KW-1133">Transmembrane helix</keyword>
<keyword evidence="2" id="KW-0378">Hydrolase</keyword>
<evidence type="ECO:0000256" key="1">
    <source>
        <dbReference type="SAM" id="Phobius"/>
    </source>
</evidence>
<gene>
    <name evidence="2" type="ORF">JJB74_24615</name>
</gene>
<organism evidence="2 3">
    <name type="scientific">Noviherbaspirillum pedocola</name>
    <dbReference type="NCBI Taxonomy" id="2801341"/>
    <lineage>
        <taxon>Bacteria</taxon>
        <taxon>Pseudomonadati</taxon>
        <taxon>Pseudomonadota</taxon>
        <taxon>Betaproteobacteria</taxon>
        <taxon>Burkholderiales</taxon>
        <taxon>Oxalobacteraceae</taxon>
        <taxon>Noviherbaspirillum</taxon>
    </lineage>
</organism>
<feature type="transmembrane region" description="Helical" evidence="1">
    <location>
        <begin position="93"/>
        <end position="110"/>
    </location>
</feature>